<evidence type="ECO:0000256" key="3">
    <source>
        <dbReference type="ARBA" id="ARBA00023125"/>
    </source>
</evidence>
<dbReference type="InterPro" id="IPR036390">
    <property type="entry name" value="WH_DNA-bd_sf"/>
</dbReference>
<dbReference type="Gene3D" id="1.10.10.10">
    <property type="entry name" value="Winged helix-like DNA-binding domain superfamily/Winged helix DNA-binding domain"/>
    <property type="match status" value="1"/>
</dbReference>
<dbReference type="EMBL" id="JACHDB010000001">
    <property type="protein sequence ID" value="MBB5430609.1"/>
    <property type="molecule type" value="Genomic_DNA"/>
</dbReference>
<accession>A0A7W8QI23</accession>
<dbReference type="Pfam" id="PF03466">
    <property type="entry name" value="LysR_substrate"/>
    <property type="match status" value="1"/>
</dbReference>
<proteinExistence type="inferred from homology"/>
<keyword evidence="3 6" id="KW-0238">DNA-binding</keyword>
<sequence>MHLNLHRLEIFLRVLEHGSFSAAAQKLYMSQPSVSTQVKKLEASMGATLVDRSGARIRPTAEGEALAQYARRLLLLTEEAVAAVEQIQGLRAGRLRVGGTTTVGTYLLPGLTARFREEFPGVEFDLFVGNSGQVEAALLEGEIGLAVVAGGPSAPQLLVEPLLSDGLLLCADPGHRLAGAAGPLDPGELSGERFLLREPGSSTRDEQLATLELWGLTGAATADVWGAETAKQAVGAGLGIALLSEHAVARDVATGSLAVLDVRPRRPGRPIMVCHRRDRVLSPAESVFLARLRALRHWPEG</sequence>
<dbReference type="FunFam" id="1.10.10.10:FF:000001">
    <property type="entry name" value="LysR family transcriptional regulator"/>
    <property type="match status" value="1"/>
</dbReference>
<keyword evidence="7" id="KW-1185">Reference proteome</keyword>
<dbReference type="Gene3D" id="3.40.190.10">
    <property type="entry name" value="Periplasmic binding protein-like II"/>
    <property type="match status" value="2"/>
</dbReference>
<keyword evidence="4" id="KW-0804">Transcription</keyword>
<dbReference type="InterPro" id="IPR036388">
    <property type="entry name" value="WH-like_DNA-bd_sf"/>
</dbReference>
<dbReference type="InterPro" id="IPR005119">
    <property type="entry name" value="LysR_subst-bd"/>
</dbReference>
<protein>
    <submittedName>
        <fullName evidence="6">DNA-binding transcriptional LysR family regulator</fullName>
    </submittedName>
</protein>
<name>A0A7W8QI23_9ACTN</name>
<organism evidence="6 7">
    <name type="scientific">Nocardiopsis composta</name>
    <dbReference type="NCBI Taxonomy" id="157465"/>
    <lineage>
        <taxon>Bacteria</taxon>
        <taxon>Bacillati</taxon>
        <taxon>Actinomycetota</taxon>
        <taxon>Actinomycetes</taxon>
        <taxon>Streptosporangiales</taxon>
        <taxon>Nocardiopsidaceae</taxon>
        <taxon>Nocardiopsis</taxon>
    </lineage>
</organism>
<evidence type="ECO:0000313" key="6">
    <source>
        <dbReference type="EMBL" id="MBB5430609.1"/>
    </source>
</evidence>
<feature type="domain" description="HTH lysR-type" evidence="5">
    <location>
        <begin position="3"/>
        <end position="60"/>
    </location>
</feature>
<dbReference type="Proteomes" id="UP000572635">
    <property type="component" value="Unassembled WGS sequence"/>
</dbReference>
<comment type="caution">
    <text evidence="6">The sequence shown here is derived from an EMBL/GenBank/DDBJ whole genome shotgun (WGS) entry which is preliminary data.</text>
</comment>
<evidence type="ECO:0000313" key="7">
    <source>
        <dbReference type="Proteomes" id="UP000572635"/>
    </source>
</evidence>
<evidence type="ECO:0000256" key="2">
    <source>
        <dbReference type="ARBA" id="ARBA00023015"/>
    </source>
</evidence>
<dbReference type="AlphaFoldDB" id="A0A7W8QI23"/>
<dbReference type="PANTHER" id="PTHR30126">
    <property type="entry name" value="HTH-TYPE TRANSCRIPTIONAL REGULATOR"/>
    <property type="match status" value="1"/>
</dbReference>
<evidence type="ECO:0000259" key="5">
    <source>
        <dbReference type="PROSITE" id="PS50931"/>
    </source>
</evidence>
<evidence type="ECO:0000256" key="4">
    <source>
        <dbReference type="ARBA" id="ARBA00023163"/>
    </source>
</evidence>
<dbReference type="PRINTS" id="PR00039">
    <property type="entry name" value="HTHLYSR"/>
</dbReference>
<gene>
    <name evidence="6" type="ORF">HDA36_000693</name>
</gene>
<dbReference type="GO" id="GO:0000976">
    <property type="term" value="F:transcription cis-regulatory region binding"/>
    <property type="evidence" value="ECO:0007669"/>
    <property type="project" value="TreeGrafter"/>
</dbReference>
<dbReference type="InterPro" id="IPR000847">
    <property type="entry name" value="LysR_HTH_N"/>
</dbReference>
<dbReference type="SUPFAM" id="SSF46785">
    <property type="entry name" value="Winged helix' DNA-binding domain"/>
    <property type="match status" value="1"/>
</dbReference>
<reference evidence="6 7" key="1">
    <citation type="submission" date="2020-08" db="EMBL/GenBank/DDBJ databases">
        <title>Sequencing the genomes of 1000 actinobacteria strains.</title>
        <authorList>
            <person name="Klenk H.-P."/>
        </authorList>
    </citation>
    <scope>NUCLEOTIDE SEQUENCE [LARGE SCALE GENOMIC DNA]</scope>
    <source>
        <strain evidence="6 7">DSM 44551</strain>
    </source>
</reference>
<evidence type="ECO:0000256" key="1">
    <source>
        <dbReference type="ARBA" id="ARBA00009437"/>
    </source>
</evidence>
<dbReference type="SUPFAM" id="SSF53850">
    <property type="entry name" value="Periplasmic binding protein-like II"/>
    <property type="match status" value="1"/>
</dbReference>
<dbReference type="GO" id="GO:0003700">
    <property type="term" value="F:DNA-binding transcription factor activity"/>
    <property type="evidence" value="ECO:0007669"/>
    <property type="project" value="InterPro"/>
</dbReference>
<dbReference type="PANTHER" id="PTHR30126:SF39">
    <property type="entry name" value="HTH-TYPE TRANSCRIPTIONAL REGULATOR CYSL"/>
    <property type="match status" value="1"/>
</dbReference>
<comment type="similarity">
    <text evidence="1">Belongs to the LysR transcriptional regulatory family.</text>
</comment>
<dbReference type="PROSITE" id="PS50931">
    <property type="entry name" value="HTH_LYSR"/>
    <property type="match status" value="1"/>
</dbReference>
<dbReference type="Pfam" id="PF00126">
    <property type="entry name" value="HTH_1"/>
    <property type="match status" value="1"/>
</dbReference>
<dbReference type="RefSeq" id="WP_420087666.1">
    <property type="nucleotide sequence ID" value="NZ_BAAAJD010000023.1"/>
</dbReference>
<keyword evidence="2" id="KW-0805">Transcription regulation</keyword>